<sequence length="318" mass="34967">MAKAFVVDLGATFAKCAFFEKDEVQLKFEYPTSDRKNILERIVEEAFKKADENKIDIKTLDFIGIAVCGIVDNKTGTVIYSTNLGWKNYPVKAILQELFNNKNVVVLNDAKSATFGEWSRGLNKEPNSMALFTIGTGIGGGAIFDRDLVFGDNTGLPSEPGHGGGFQNEIECGCGLKGCVEPISSATGIERALREQGKVSKGELGKRYKELGDDLHIIDIADLFLGGDQEVIDIFYKALEPLAKIISVLIHFFDISIIVIGGGPSNLGEPLMELIRKQLKHYVLPDFYEKLNLVQTSLRGLVGNWGVYEYGKSAFNLK</sequence>
<evidence type="ECO:0000313" key="3">
    <source>
        <dbReference type="Proteomes" id="UP000094378"/>
    </source>
</evidence>
<dbReference type="KEGG" id="shj:SHELI_v1c02000"/>
<keyword evidence="2" id="KW-0808">Transferase</keyword>
<comment type="similarity">
    <text evidence="1">Belongs to the ROK (NagC/XylR) family.</text>
</comment>
<dbReference type="PANTHER" id="PTHR18964">
    <property type="entry name" value="ROK (REPRESSOR, ORF, KINASE) FAMILY"/>
    <property type="match status" value="1"/>
</dbReference>
<dbReference type="RefSeq" id="WP_069115930.1">
    <property type="nucleotide sequence ID" value="NZ_CP017015.1"/>
</dbReference>
<evidence type="ECO:0000256" key="1">
    <source>
        <dbReference type="ARBA" id="ARBA00006479"/>
    </source>
</evidence>
<keyword evidence="3" id="KW-1185">Reference proteome</keyword>
<dbReference type="STRING" id="216938.SHELI_v1c02000"/>
<dbReference type="GO" id="GO:0016301">
    <property type="term" value="F:kinase activity"/>
    <property type="evidence" value="ECO:0007669"/>
    <property type="project" value="UniProtKB-KW"/>
</dbReference>
<dbReference type="EMBL" id="CP017015">
    <property type="protein sequence ID" value="AOG60155.1"/>
    <property type="molecule type" value="Genomic_DNA"/>
</dbReference>
<dbReference type="InterPro" id="IPR043129">
    <property type="entry name" value="ATPase_NBD"/>
</dbReference>
<keyword evidence="2" id="KW-0418">Kinase</keyword>
<dbReference type="InterPro" id="IPR000600">
    <property type="entry name" value="ROK"/>
</dbReference>
<evidence type="ECO:0000313" key="2">
    <source>
        <dbReference type="EMBL" id="AOG60155.1"/>
    </source>
</evidence>
<dbReference type="Pfam" id="PF00480">
    <property type="entry name" value="ROK"/>
    <property type="match status" value="1"/>
</dbReference>
<gene>
    <name evidence="2" type="primary">glk</name>
    <name evidence="2" type="ORF">SHELI_v1c02000</name>
</gene>
<reference evidence="2 3" key="1">
    <citation type="submission" date="2016-08" db="EMBL/GenBank/DDBJ databases">
        <title>Complete genome sequence of Spiroplasma helicoides TABS-2 (DSM 22551).</title>
        <authorList>
            <person name="Shen W.-Y."/>
            <person name="Lo W.-S."/>
            <person name="Lai Y.-C."/>
            <person name="Kuo C.-H."/>
        </authorList>
    </citation>
    <scope>NUCLEOTIDE SEQUENCE [LARGE SCALE GENOMIC DNA]</scope>
    <source>
        <strain evidence="2 3">TABS-2</strain>
    </source>
</reference>
<dbReference type="Gene3D" id="3.30.420.40">
    <property type="match status" value="2"/>
</dbReference>
<name>A0A1B3SJP7_9MOLU</name>
<dbReference type="Proteomes" id="UP000094378">
    <property type="component" value="Chromosome"/>
</dbReference>
<dbReference type="PANTHER" id="PTHR18964:SF149">
    <property type="entry name" value="BIFUNCTIONAL UDP-N-ACETYLGLUCOSAMINE 2-EPIMERASE_N-ACETYLMANNOSAMINE KINASE"/>
    <property type="match status" value="1"/>
</dbReference>
<proteinExistence type="inferred from homology"/>
<protein>
    <submittedName>
        <fullName evidence="2">Glucokinase</fullName>
    </submittedName>
</protein>
<dbReference type="AlphaFoldDB" id="A0A1B3SJP7"/>
<accession>A0A1B3SJP7</accession>
<dbReference type="PATRIC" id="fig|216938.3.peg.200"/>
<organism evidence="2 3">
    <name type="scientific">Spiroplasma helicoides</name>
    <dbReference type="NCBI Taxonomy" id="216938"/>
    <lineage>
        <taxon>Bacteria</taxon>
        <taxon>Bacillati</taxon>
        <taxon>Mycoplasmatota</taxon>
        <taxon>Mollicutes</taxon>
        <taxon>Entomoplasmatales</taxon>
        <taxon>Spiroplasmataceae</taxon>
        <taxon>Spiroplasma</taxon>
    </lineage>
</organism>
<dbReference type="SUPFAM" id="SSF53067">
    <property type="entry name" value="Actin-like ATPase domain"/>
    <property type="match status" value="1"/>
</dbReference>